<dbReference type="SUPFAM" id="SSF52540">
    <property type="entry name" value="P-loop containing nucleoside triphosphate hydrolases"/>
    <property type="match status" value="1"/>
</dbReference>
<proteinExistence type="predicted"/>
<dbReference type="InterPro" id="IPR027417">
    <property type="entry name" value="P-loop_NTPase"/>
</dbReference>
<evidence type="ECO:0000256" key="1">
    <source>
        <dbReference type="PROSITE-ProRule" id="PRU00339"/>
    </source>
</evidence>
<reference evidence="4" key="1">
    <citation type="submission" date="2016-10" db="EMBL/GenBank/DDBJ databases">
        <authorList>
            <person name="Varghese N."/>
            <person name="Submissions S."/>
        </authorList>
    </citation>
    <scope>NUCLEOTIDE SEQUENCE [LARGE SCALE GENOMIC DNA]</scope>
    <source>
        <strain evidence="4">CGMCC 1.11022</strain>
    </source>
</reference>
<dbReference type="Gene3D" id="1.10.10.10">
    <property type="entry name" value="Winged helix-like DNA-binding domain superfamily/Winged helix DNA-binding domain"/>
    <property type="match status" value="1"/>
</dbReference>
<dbReference type="PROSITE" id="PS50005">
    <property type="entry name" value="TPR"/>
    <property type="match status" value="1"/>
</dbReference>
<name>A0A1G9CA53_9HYPH</name>
<dbReference type="InterPro" id="IPR019734">
    <property type="entry name" value="TPR_rpt"/>
</dbReference>
<protein>
    <recommendedName>
        <fullName evidence="2">Bacterial transcriptional activator domain-containing protein</fullName>
    </recommendedName>
</protein>
<keyword evidence="4" id="KW-1185">Reference proteome</keyword>
<feature type="repeat" description="TPR" evidence="1">
    <location>
        <begin position="993"/>
        <end position="1026"/>
    </location>
</feature>
<dbReference type="SMART" id="SM01043">
    <property type="entry name" value="BTAD"/>
    <property type="match status" value="1"/>
</dbReference>
<dbReference type="AlphaFoldDB" id="A0A1G9CA53"/>
<dbReference type="InterPro" id="IPR005158">
    <property type="entry name" value="BTAD"/>
</dbReference>
<dbReference type="GO" id="GO:0003677">
    <property type="term" value="F:DNA binding"/>
    <property type="evidence" value="ECO:0007669"/>
    <property type="project" value="InterPro"/>
</dbReference>
<accession>A0A1G9CA53</accession>
<dbReference type="InterPro" id="IPR016032">
    <property type="entry name" value="Sig_transdc_resp-reg_C-effctor"/>
</dbReference>
<dbReference type="Proteomes" id="UP000198894">
    <property type="component" value="Unassembled WGS sequence"/>
</dbReference>
<dbReference type="Gene3D" id="3.40.50.300">
    <property type="entry name" value="P-loop containing nucleotide triphosphate hydrolases"/>
    <property type="match status" value="1"/>
</dbReference>
<dbReference type="SUPFAM" id="SSF48452">
    <property type="entry name" value="TPR-like"/>
    <property type="match status" value="1"/>
</dbReference>
<evidence type="ECO:0000313" key="3">
    <source>
        <dbReference type="EMBL" id="SDK48541.1"/>
    </source>
</evidence>
<dbReference type="InterPro" id="IPR011990">
    <property type="entry name" value="TPR-like_helical_dom_sf"/>
</dbReference>
<feature type="domain" description="Bacterial transcriptional activator" evidence="2">
    <location>
        <begin position="934"/>
        <end position="1077"/>
    </location>
</feature>
<dbReference type="InterPro" id="IPR036388">
    <property type="entry name" value="WH-like_DNA-bd_sf"/>
</dbReference>
<dbReference type="InterPro" id="IPR059106">
    <property type="entry name" value="WHD_MalT"/>
</dbReference>
<dbReference type="PANTHER" id="PTHR35807:SF2">
    <property type="entry name" value="TRANSCRIPTIONAL ACTIVATOR DOMAIN"/>
    <property type="match status" value="1"/>
</dbReference>
<dbReference type="GO" id="GO:0006355">
    <property type="term" value="P:regulation of DNA-templated transcription"/>
    <property type="evidence" value="ECO:0007669"/>
    <property type="project" value="InterPro"/>
</dbReference>
<keyword evidence="1" id="KW-0802">TPR repeat</keyword>
<organism evidence="3 4">
    <name type="scientific">Mesorhizobium muleiense</name>
    <dbReference type="NCBI Taxonomy" id="1004279"/>
    <lineage>
        <taxon>Bacteria</taxon>
        <taxon>Pseudomonadati</taxon>
        <taxon>Pseudomonadota</taxon>
        <taxon>Alphaproteobacteria</taxon>
        <taxon>Hyphomicrobiales</taxon>
        <taxon>Phyllobacteriaceae</taxon>
        <taxon>Mesorhizobium</taxon>
    </lineage>
</organism>
<dbReference type="InterPro" id="IPR051677">
    <property type="entry name" value="AfsR-DnrI-RedD_regulator"/>
</dbReference>
<dbReference type="PANTHER" id="PTHR35807">
    <property type="entry name" value="TRANSCRIPTIONAL REGULATOR REDD-RELATED"/>
    <property type="match status" value="1"/>
</dbReference>
<sequence length="1082" mass="120899">MTALDAIDADARRPLSGTGRIAKLAAPRSARILRRNRVLEAIGQKSRSSVCWVAAPAGYGKTTAVIDYLESVAAPHVWFRIDEGDQDIARFFQYLAQSLASPAVGNMPVFGVEYAEQPKEFARRFFRAYFARLKPGTILVLDDLQDADTPEFRAVLSVMFRELPDTVRCICVSRTLPHNELGDLVLKGQVAVVDRWALEFSTSEARDFVKLRSTNGAVPVDVEAARGWAIGLVLLADHGSAVGPDDTTGTAPGGQNALSDVLGRHFFLSLPAADQDMLLKLNLLPEISAELADVMIGSSEAGKLLDRLYRRQLLVTRTENSRDVFHLHDLLRDFLDRRFAQRVTAEEQKSLKQRAAKVLADAGRYDEAIHLALQAEDWDQASGLMLSRAETVLAQGHRTTFIEWVGRLPEAFMNGWHFYWLGVAHMPNDAAAEHWLSKAWHTFGEADDQRGLCLTVSRAVLVKTDSWRTYEGLSAWTRRAFEIIERGLPELPSEEAMLVRIGMVRALNFGDDYYRNSPAGQALETELLERLTRNPEHDPSGLRLLASETLIEHSVSVMRADLFTKAVDSVVEDLSDKEVLPWVLGMWLVEFGAKSGRYFPYKRRGFPYPSAEAALREAIAIGERESLKGVEFGGLYHLQMQMKFRNDFAELDQVVERLAEIADSRFSTQVAIVANCYAALHARQGDFAAAYEDCERFMAASEAANEPMVERWAHCITKFQVLLADRKPREAAALLSDLLPRLDGGARKRTEICILAAAALESLCDQGPRYGNQLKVFMEALRDVSWPMVLLNVPELLAELLGDALERGIEPKLCWSLIRERRLDAPQRRPAAWPWPLKVHVLGGFRLELDGNPLNLGAKPPTKALDILRVLAISKENTCSLETVQDWLWPDLDGDQARAACEQALHRLRKLLGRTDLIVQREGKLRLASDKVWVDLADWDARLKSVTTANGEAAGLRPEAEALFLAFPGPLFLHERASFWSFAAAEKVRRDLVDLGLRIGQRLETSGNTQEARSIYLRALDLYPDAGPVCKALIKERLSRGDFEGAVDDYARYERALRAAGEAEPAAEIRALVEPYLVRHTR</sequence>
<evidence type="ECO:0000313" key="4">
    <source>
        <dbReference type="Proteomes" id="UP000198894"/>
    </source>
</evidence>
<gene>
    <name evidence="3" type="ORF">SAMN05428953_11613</name>
</gene>
<dbReference type="Pfam" id="PF25873">
    <property type="entry name" value="WHD_MalT"/>
    <property type="match status" value="1"/>
</dbReference>
<evidence type="ECO:0000259" key="2">
    <source>
        <dbReference type="SMART" id="SM01043"/>
    </source>
</evidence>
<dbReference type="SUPFAM" id="SSF46894">
    <property type="entry name" value="C-terminal effector domain of the bipartite response regulators"/>
    <property type="match status" value="1"/>
</dbReference>
<dbReference type="RefSeq" id="WP_091597250.1">
    <property type="nucleotide sequence ID" value="NZ_FNEE01000016.1"/>
</dbReference>
<dbReference type="EMBL" id="FNEE01000016">
    <property type="protein sequence ID" value="SDK48541.1"/>
    <property type="molecule type" value="Genomic_DNA"/>
</dbReference>